<dbReference type="OrthoDB" id="5913609at2759"/>
<dbReference type="InterPro" id="IPR007484">
    <property type="entry name" value="Peptidase_M28"/>
</dbReference>
<proteinExistence type="inferred from homology"/>
<keyword evidence="5" id="KW-0256">Endoplasmic reticulum</keyword>
<reference evidence="13" key="1">
    <citation type="submission" date="2019-12" db="EMBL/GenBank/DDBJ databases">
        <title>Genome sequence of Babesia ovis.</title>
        <authorList>
            <person name="Yamagishi J."/>
            <person name="Sevinc F."/>
            <person name="Xuan X."/>
        </authorList>
    </citation>
    <scope>NUCLEOTIDE SEQUENCE</scope>
    <source>
        <strain evidence="13">Selcuk</strain>
    </source>
</reference>
<keyword evidence="4" id="KW-0732">Signal</keyword>
<feature type="region of interest" description="Disordered" evidence="10">
    <location>
        <begin position="560"/>
        <end position="580"/>
    </location>
</feature>
<evidence type="ECO:0000256" key="8">
    <source>
        <dbReference type="ARBA" id="ARBA00023180"/>
    </source>
</evidence>
<dbReference type="AlphaFoldDB" id="A0A9W5TAQ8"/>
<dbReference type="Proteomes" id="UP001057455">
    <property type="component" value="Unassembled WGS sequence"/>
</dbReference>
<feature type="transmembrane region" description="Helical" evidence="11">
    <location>
        <begin position="523"/>
        <end position="544"/>
    </location>
</feature>
<keyword evidence="3 11" id="KW-0812">Transmembrane</keyword>
<evidence type="ECO:0000256" key="7">
    <source>
        <dbReference type="ARBA" id="ARBA00023136"/>
    </source>
</evidence>
<dbReference type="SUPFAM" id="SSF53187">
    <property type="entry name" value="Zn-dependent exopeptidases"/>
    <property type="match status" value="1"/>
</dbReference>
<dbReference type="Gene3D" id="3.40.630.10">
    <property type="entry name" value="Zn peptidases"/>
    <property type="match status" value="1"/>
</dbReference>
<evidence type="ECO:0000256" key="6">
    <source>
        <dbReference type="ARBA" id="ARBA00022989"/>
    </source>
</evidence>
<dbReference type="Pfam" id="PF04389">
    <property type="entry name" value="Peptidase_M28"/>
    <property type="match status" value="1"/>
</dbReference>
<comment type="caution">
    <text evidence="13">The sequence shown here is derived from an EMBL/GenBank/DDBJ whole genome shotgun (WGS) entry which is preliminary data.</text>
</comment>
<evidence type="ECO:0000313" key="13">
    <source>
        <dbReference type="EMBL" id="GFE53916.1"/>
    </source>
</evidence>
<evidence type="ECO:0000256" key="5">
    <source>
        <dbReference type="ARBA" id="ARBA00022824"/>
    </source>
</evidence>
<keyword evidence="14" id="KW-1185">Reference proteome</keyword>
<dbReference type="EMBL" id="BLIY01000008">
    <property type="protein sequence ID" value="GFE53916.1"/>
    <property type="molecule type" value="Genomic_DNA"/>
</dbReference>
<evidence type="ECO:0000256" key="4">
    <source>
        <dbReference type="ARBA" id="ARBA00022729"/>
    </source>
</evidence>
<keyword evidence="6 11" id="KW-1133">Transmembrane helix</keyword>
<evidence type="ECO:0000256" key="1">
    <source>
        <dbReference type="ARBA" id="ARBA00004389"/>
    </source>
</evidence>
<evidence type="ECO:0000259" key="12">
    <source>
        <dbReference type="Pfam" id="PF04389"/>
    </source>
</evidence>
<organism evidence="13 14">
    <name type="scientific">Babesia ovis</name>
    <dbReference type="NCBI Taxonomy" id="5869"/>
    <lineage>
        <taxon>Eukaryota</taxon>
        <taxon>Sar</taxon>
        <taxon>Alveolata</taxon>
        <taxon>Apicomplexa</taxon>
        <taxon>Aconoidasida</taxon>
        <taxon>Piroplasmida</taxon>
        <taxon>Babesiidae</taxon>
        <taxon>Babesia</taxon>
    </lineage>
</organism>
<keyword evidence="7 11" id="KW-0472">Membrane</keyword>
<protein>
    <recommendedName>
        <fullName evidence="9">BOS complex subunit NCLN</fullName>
    </recommendedName>
</protein>
<accession>A0A9W5TAQ8</accession>
<evidence type="ECO:0000256" key="9">
    <source>
        <dbReference type="ARBA" id="ARBA00034873"/>
    </source>
</evidence>
<comment type="subcellular location">
    <subcellularLocation>
        <location evidence="1">Endoplasmic reticulum membrane</location>
        <topology evidence="1">Single-pass membrane protein</topology>
    </subcellularLocation>
</comment>
<sequence length="580" mass="65203">MIESNGYELKGHGATELEVHTLSGFKLADQDYGFPSTIHYGRTASIRASYPDLVAQSSQMSDAELEDALAQRMQKKTFALILRLNDILKDRFDFFTFRMLLKQNGGMVTIIIPPPSKILPGSPPGCTECPMLETSQDSKKKVCNNDISTFHQATMDAFHTFLQGCDSKALVALVEESESALSVMQNYGSTIPPSGTVNRYRSLSPSHRKIINYRSLNVYGVLRSAQKEETSDKTSKSNKAKAPKEIKEPNPTTQSKIVICSHIDTFSLLQSYRTAATNNSGLIALLELARLLENMDHNGYEIIFLLTTGSVLNFQGATTFANTYAQIDNVELVICLDDMTDSQLYLHTASKATEVSSLFQRNIARSVKATLTNAVKADAPLLFFQHEQFTRQKVHAITLTSVKDRIAFPLRQKPFEYNCDPTVLARHIVNIFQALTKTLRLGKVKIDKSLVEANIKDWEAKLGSPRCGFTGDIYQEEGVRSIIRYFNQLMSSFNTQKVARVLPGFEFQSNIPLRILFYRNHTMLYHICVMMASFVYIFTMWSIIRGSPWMALHDITSSLNASSPQSVWDPSVSKRRSRRS</sequence>
<dbReference type="GO" id="GO:0009966">
    <property type="term" value="P:regulation of signal transduction"/>
    <property type="evidence" value="ECO:0007669"/>
    <property type="project" value="InterPro"/>
</dbReference>
<comment type="similarity">
    <text evidence="2">Belongs to the nicastrin family.</text>
</comment>
<evidence type="ECO:0000256" key="10">
    <source>
        <dbReference type="SAM" id="MobiDB-lite"/>
    </source>
</evidence>
<name>A0A9W5TAQ8_BABOV</name>
<dbReference type="InterPro" id="IPR016574">
    <property type="entry name" value="Nicalin"/>
</dbReference>
<evidence type="ECO:0000256" key="3">
    <source>
        <dbReference type="ARBA" id="ARBA00022692"/>
    </source>
</evidence>
<keyword evidence="8" id="KW-0325">Glycoprotein</keyword>
<feature type="region of interest" description="Disordered" evidence="10">
    <location>
        <begin position="227"/>
        <end position="250"/>
    </location>
</feature>
<feature type="domain" description="Peptidase M28" evidence="12">
    <location>
        <begin position="251"/>
        <end position="399"/>
    </location>
</feature>
<dbReference type="GO" id="GO:0005789">
    <property type="term" value="C:endoplasmic reticulum membrane"/>
    <property type="evidence" value="ECO:0007669"/>
    <property type="project" value="UniProtKB-SubCell"/>
</dbReference>
<dbReference type="PANTHER" id="PTHR31826">
    <property type="entry name" value="NICALIN"/>
    <property type="match status" value="1"/>
</dbReference>
<evidence type="ECO:0000313" key="14">
    <source>
        <dbReference type="Proteomes" id="UP001057455"/>
    </source>
</evidence>
<gene>
    <name evidence="13" type="ORF">BaOVIS_013200</name>
</gene>
<evidence type="ECO:0000256" key="11">
    <source>
        <dbReference type="SAM" id="Phobius"/>
    </source>
</evidence>
<evidence type="ECO:0000256" key="2">
    <source>
        <dbReference type="ARBA" id="ARBA00007717"/>
    </source>
</evidence>